<keyword evidence="4 7" id="KW-0812">Transmembrane</keyword>
<reference evidence="9" key="1">
    <citation type="submission" date="2022-06" db="EMBL/GenBank/DDBJ databases">
        <title>Genome sequencing of Brevibacillus sp. BB3-R1.</title>
        <authorList>
            <person name="Heo J."/>
            <person name="Lee D."/>
            <person name="Won M."/>
            <person name="Han B.-H."/>
            <person name="Hong S.-B."/>
            <person name="Kwon S.-W."/>
        </authorList>
    </citation>
    <scope>NUCLEOTIDE SEQUENCE</scope>
    <source>
        <strain evidence="9">BB3-R1</strain>
    </source>
</reference>
<dbReference type="PANTHER" id="PTHR34582:SF2">
    <property type="entry name" value="UPF0702 TRANSMEMBRANE PROTEIN YDFR"/>
    <property type="match status" value="1"/>
</dbReference>
<evidence type="ECO:0000256" key="2">
    <source>
        <dbReference type="ARBA" id="ARBA00006448"/>
    </source>
</evidence>
<dbReference type="EMBL" id="CP098755">
    <property type="protein sequence ID" value="USG64544.1"/>
    <property type="molecule type" value="Genomic_DNA"/>
</dbReference>
<feature type="transmembrane region" description="Helical" evidence="7">
    <location>
        <begin position="54"/>
        <end position="75"/>
    </location>
</feature>
<feature type="transmembrane region" description="Helical" evidence="7">
    <location>
        <begin position="29"/>
        <end position="48"/>
    </location>
</feature>
<dbReference type="RefSeq" id="WP_251871656.1">
    <property type="nucleotide sequence ID" value="NZ_CP098755.1"/>
</dbReference>
<dbReference type="Pfam" id="PF04239">
    <property type="entry name" value="DUF421"/>
    <property type="match status" value="1"/>
</dbReference>
<keyword evidence="6 7" id="KW-0472">Membrane</keyword>
<proteinExistence type="inferred from homology"/>
<dbReference type="PANTHER" id="PTHR34582">
    <property type="entry name" value="UPF0702 TRANSMEMBRANE PROTEIN YCAP"/>
    <property type="match status" value="1"/>
</dbReference>
<gene>
    <name evidence="9" type="ORF">NDK47_20700</name>
</gene>
<feature type="transmembrane region" description="Helical" evidence="7">
    <location>
        <begin position="6"/>
        <end position="22"/>
    </location>
</feature>
<evidence type="ECO:0000256" key="6">
    <source>
        <dbReference type="ARBA" id="ARBA00023136"/>
    </source>
</evidence>
<name>A0ABY4WCR7_9BACL</name>
<sequence>MEFIYEAILVLMVGYLLIRIAGKKTVSEMTGLEIITLLAVASMVSHAISGDGLWKTIASLCIFVGVLVSIQYLSIKSNLVEKLMMGFATPVIKDGQILIPNLIKLRMSVDQLEGKLREKGVTSLSDIKTATIEMSGNIGFELMRHAKPVTIGELEKILAQYQITPLEVGLEPGQTQKKPDVPALLAQSPQAPEEWGNLFTEVVESGHRNPIPPKLQ</sequence>
<keyword evidence="5 7" id="KW-1133">Transmembrane helix</keyword>
<feature type="domain" description="YetF C-terminal" evidence="8">
    <location>
        <begin position="76"/>
        <end position="145"/>
    </location>
</feature>
<evidence type="ECO:0000313" key="9">
    <source>
        <dbReference type="EMBL" id="USG64544.1"/>
    </source>
</evidence>
<protein>
    <submittedName>
        <fullName evidence="9">DUF421 domain-containing protein</fullName>
    </submittedName>
</protein>
<evidence type="ECO:0000259" key="8">
    <source>
        <dbReference type="Pfam" id="PF04239"/>
    </source>
</evidence>
<dbReference type="InterPro" id="IPR007353">
    <property type="entry name" value="DUF421"/>
</dbReference>
<dbReference type="Gene3D" id="3.30.240.20">
    <property type="entry name" value="bsu07140 like domains"/>
    <property type="match status" value="1"/>
</dbReference>
<dbReference type="InterPro" id="IPR023090">
    <property type="entry name" value="UPF0702_alpha/beta_dom_sf"/>
</dbReference>
<evidence type="ECO:0000256" key="5">
    <source>
        <dbReference type="ARBA" id="ARBA00022989"/>
    </source>
</evidence>
<dbReference type="Proteomes" id="UP001056500">
    <property type="component" value="Chromosome"/>
</dbReference>
<keyword evidence="10" id="KW-1185">Reference proteome</keyword>
<evidence type="ECO:0000256" key="7">
    <source>
        <dbReference type="SAM" id="Phobius"/>
    </source>
</evidence>
<evidence type="ECO:0000256" key="3">
    <source>
        <dbReference type="ARBA" id="ARBA00022475"/>
    </source>
</evidence>
<evidence type="ECO:0000313" key="10">
    <source>
        <dbReference type="Proteomes" id="UP001056500"/>
    </source>
</evidence>
<evidence type="ECO:0000256" key="4">
    <source>
        <dbReference type="ARBA" id="ARBA00022692"/>
    </source>
</evidence>
<organism evidence="9 10">
    <name type="scientific">Brevibacillus ruminantium</name>
    <dbReference type="NCBI Taxonomy" id="2950604"/>
    <lineage>
        <taxon>Bacteria</taxon>
        <taxon>Bacillati</taxon>
        <taxon>Bacillota</taxon>
        <taxon>Bacilli</taxon>
        <taxon>Bacillales</taxon>
        <taxon>Paenibacillaceae</taxon>
        <taxon>Brevibacillus</taxon>
    </lineage>
</organism>
<keyword evidence="3" id="KW-1003">Cell membrane</keyword>
<comment type="subcellular location">
    <subcellularLocation>
        <location evidence="1">Cell membrane</location>
        <topology evidence="1">Multi-pass membrane protein</topology>
    </subcellularLocation>
</comment>
<accession>A0ABY4WCR7</accession>
<comment type="similarity">
    <text evidence="2">Belongs to the UPF0702 family.</text>
</comment>
<evidence type="ECO:0000256" key="1">
    <source>
        <dbReference type="ARBA" id="ARBA00004651"/>
    </source>
</evidence>